<dbReference type="PANTHER" id="PTHR43741:SF4">
    <property type="entry name" value="FMN-DEPENDENT NADH:QUINONE OXIDOREDUCTASE"/>
    <property type="match status" value="1"/>
</dbReference>
<evidence type="ECO:0000256" key="6">
    <source>
        <dbReference type="HAMAP-Rule" id="MF_01216"/>
    </source>
</evidence>
<reference evidence="8 9" key="1">
    <citation type="submission" date="2020-08" db="EMBL/GenBank/DDBJ databases">
        <title>Functional genomics of gut bacteria from endangered species of beetles.</title>
        <authorList>
            <person name="Carlos-Shanley C."/>
        </authorList>
    </citation>
    <scope>NUCLEOTIDE SEQUENCE [LARGE SCALE GENOMIC DNA]</scope>
    <source>
        <strain evidence="8 9">S00198</strain>
    </source>
</reference>
<sequence>MTHLLYVQASPSTPTSTSSTVAGAWLGAWREAHPGATVDVLNVWDLPLPAFDAEMIAAKFAVLRAQQATSDQQRLWAEAVAVSQRFNAADEYLFSLPMWNFGVPYRLKHFIDVVTLPGQNWRWSREQGYESLLPGKRATLVYSSAGDYPVAPHEDGADFQKPFMRRWLRFLGMEVAGEISASPTLAPAAEVDALQQRALASARAAGAGNRAV</sequence>
<comment type="function">
    <text evidence="6">Also exhibits azoreductase activity. Catalyzes the reductive cleavage of the azo bond in aromatic azo compounds to the corresponding amines.</text>
</comment>
<evidence type="ECO:0000256" key="1">
    <source>
        <dbReference type="ARBA" id="ARBA00022630"/>
    </source>
</evidence>
<dbReference type="EC" id="1.7.1.17" evidence="6"/>
<evidence type="ECO:0000256" key="5">
    <source>
        <dbReference type="ARBA" id="ARBA00048542"/>
    </source>
</evidence>
<dbReference type="InterPro" id="IPR050104">
    <property type="entry name" value="FMN-dep_NADH:Q_OxRdtase_AzoR1"/>
</dbReference>
<comment type="caution">
    <text evidence="8">The sequence shown here is derived from an EMBL/GenBank/DDBJ whole genome shotgun (WGS) entry which is preliminary data.</text>
</comment>
<comment type="catalytic activity">
    <reaction evidence="6">
        <text>2 a quinone + NADH + H(+) = 2 a 1,4-benzosemiquinone + NAD(+)</text>
        <dbReference type="Rhea" id="RHEA:65952"/>
        <dbReference type="ChEBI" id="CHEBI:15378"/>
        <dbReference type="ChEBI" id="CHEBI:57540"/>
        <dbReference type="ChEBI" id="CHEBI:57945"/>
        <dbReference type="ChEBI" id="CHEBI:132124"/>
        <dbReference type="ChEBI" id="CHEBI:134225"/>
    </reaction>
</comment>
<comment type="function">
    <text evidence="6">Quinone reductase that provides resistance to thiol-specific stress caused by electrophilic quinones.</text>
</comment>
<dbReference type="EC" id="1.6.5.-" evidence="6"/>
<organism evidence="8 9">
    <name type="scientific">Acidovorax soli</name>
    <dbReference type="NCBI Taxonomy" id="592050"/>
    <lineage>
        <taxon>Bacteria</taxon>
        <taxon>Pseudomonadati</taxon>
        <taxon>Pseudomonadota</taxon>
        <taxon>Betaproteobacteria</taxon>
        <taxon>Burkholderiales</taxon>
        <taxon>Comamonadaceae</taxon>
        <taxon>Acidovorax</taxon>
    </lineage>
</organism>
<dbReference type="InterPro" id="IPR023048">
    <property type="entry name" value="NADH:quinone_OxRdtase_FMN_depd"/>
</dbReference>
<keyword evidence="1 6" id="KW-0285">Flavoprotein</keyword>
<keyword evidence="3 6" id="KW-0560">Oxidoreductase</keyword>
<dbReference type="AlphaFoldDB" id="A0A7X0PFX1"/>
<dbReference type="EMBL" id="JACHLK010000007">
    <property type="protein sequence ID" value="MBB6561024.1"/>
    <property type="molecule type" value="Genomic_DNA"/>
</dbReference>
<feature type="binding site" evidence="6">
    <location>
        <begin position="16"/>
        <end position="18"/>
    </location>
    <ligand>
        <name>FMN</name>
        <dbReference type="ChEBI" id="CHEBI:58210"/>
    </ligand>
</feature>
<feature type="domain" description="Flavodoxin-like fold" evidence="7">
    <location>
        <begin position="3"/>
        <end position="199"/>
    </location>
</feature>
<feature type="binding site" evidence="6">
    <location>
        <begin position="98"/>
        <end position="101"/>
    </location>
    <ligand>
        <name>FMN</name>
        <dbReference type="ChEBI" id="CHEBI:58210"/>
    </ligand>
</feature>
<evidence type="ECO:0000256" key="2">
    <source>
        <dbReference type="ARBA" id="ARBA00022643"/>
    </source>
</evidence>
<comment type="caution">
    <text evidence="6">Lacks conserved residue(s) required for the propagation of feature annotation.</text>
</comment>
<dbReference type="GO" id="GO:0010181">
    <property type="term" value="F:FMN binding"/>
    <property type="evidence" value="ECO:0007669"/>
    <property type="project" value="UniProtKB-UniRule"/>
</dbReference>
<dbReference type="SUPFAM" id="SSF52218">
    <property type="entry name" value="Flavoproteins"/>
    <property type="match status" value="1"/>
</dbReference>
<dbReference type="Proteomes" id="UP000575083">
    <property type="component" value="Unassembled WGS sequence"/>
</dbReference>
<comment type="similarity">
    <text evidence="6">Belongs to the azoreductase type 1 family.</text>
</comment>
<keyword evidence="4 6" id="KW-0520">NAD</keyword>
<name>A0A7X0PFX1_9BURK</name>
<comment type="subunit">
    <text evidence="6">Homodimer.</text>
</comment>
<evidence type="ECO:0000256" key="4">
    <source>
        <dbReference type="ARBA" id="ARBA00023027"/>
    </source>
</evidence>
<keyword evidence="2 6" id="KW-0288">FMN</keyword>
<feature type="binding site" evidence="6">
    <location>
        <position position="10"/>
    </location>
    <ligand>
        <name>FMN</name>
        <dbReference type="ChEBI" id="CHEBI:58210"/>
    </ligand>
</feature>
<accession>A0A7X0PFX1</accession>
<dbReference type="GO" id="GO:0016655">
    <property type="term" value="F:oxidoreductase activity, acting on NAD(P)H, quinone or similar compound as acceptor"/>
    <property type="evidence" value="ECO:0007669"/>
    <property type="project" value="InterPro"/>
</dbReference>
<dbReference type="PANTHER" id="PTHR43741">
    <property type="entry name" value="FMN-DEPENDENT NADH-AZOREDUCTASE 1"/>
    <property type="match status" value="1"/>
</dbReference>
<keyword evidence="9" id="KW-1185">Reference proteome</keyword>
<comment type="catalytic activity">
    <reaction evidence="5">
        <text>N,N-dimethyl-1,4-phenylenediamine + anthranilate + 2 NAD(+) = 2-(4-dimethylaminophenyl)diazenylbenzoate + 2 NADH + 2 H(+)</text>
        <dbReference type="Rhea" id="RHEA:55872"/>
        <dbReference type="ChEBI" id="CHEBI:15378"/>
        <dbReference type="ChEBI" id="CHEBI:15783"/>
        <dbReference type="ChEBI" id="CHEBI:16567"/>
        <dbReference type="ChEBI" id="CHEBI:57540"/>
        <dbReference type="ChEBI" id="CHEBI:57945"/>
        <dbReference type="ChEBI" id="CHEBI:71579"/>
        <dbReference type="EC" id="1.7.1.17"/>
    </reaction>
    <physiologicalReaction direction="right-to-left" evidence="5">
        <dbReference type="Rhea" id="RHEA:55874"/>
    </physiologicalReaction>
</comment>
<dbReference type="RefSeq" id="WP_184859630.1">
    <property type="nucleotide sequence ID" value="NZ_JACHLK010000007.1"/>
</dbReference>
<evidence type="ECO:0000313" key="9">
    <source>
        <dbReference type="Proteomes" id="UP000575083"/>
    </source>
</evidence>
<dbReference type="InterPro" id="IPR003680">
    <property type="entry name" value="Flavodoxin_fold"/>
</dbReference>
<comment type="cofactor">
    <cofactor evidence="6">
        <name>FMN</name>
        <dbReference type="ChEBI" id="CHEBI:58210"/>
    </cofactor>
    <text evidence="6">Binds 1 FMN per subunit.</text>
</comment>
<dbReference type="HAMAP" id="MF_01216">
    <property type="entry name" value="Azoreductase_type1"/>
    <property type="match status" value="1"/>
</dbReference>
<gene>
    <name evidence="6" type="primary">azoR</name>
    <name evidence="8" type="ORF">HNP48_003712</name>
</gene>
<evidence type="ECO:0000256" key="3">
    <source>
        <dbReference type="ARBA" id="ARBA00023002"/>
    </source>
</evidence>
<evidence type="ECO:0000313" key="8">
    <source>
        <dbReference type="EMBL" id="MBB6561024.1"/>
    </source>
</evidence>
<protein>
    <recommendedName>
        <fullName evidence="6">FMN dependent NADH:quinone oxidoreductase</fullName>
        <ecNumber evidence="6">1.6.5.-</ecNumber>
    </recommendedName>
    <alternativeName>
        <fullName evidence="6">Azo-dye reductase</fullName>
    </alternativeName>
    <alternativeName>
        <fullName evidence="6">FMN-dependent NADH-azo compound oxidoreductase</fullName>
    </alternativeName>
    <alternativeName>
        <fullName evidence="6">FMN-dependent NADH-azoreductase</fullName>
        <ecNumber evidence="6">1.7.1.17</ecNumber>
    </alternativeName>
</protein>
<dbReference type="Gene3D" id="3.40.50.360">
    <property type="match status" value="1"/>
</dbReference>
<dbReference type="Pfam" id="PF02525">
    <property type="entry name" value="Flavodoxin_2"/>
    <property type="match status" value="1"/>
</dbReference>
<dbReference type="GO" id="GO:0009055">
    <property type="term" value="F:electron transfer activity"/>
    <property type="evidence" value="ECO:0007669"/>
    <property type="project" value="UniProtKB-UniRule"/>
</dbReference>
<evidence type="ECO:0000259" key="7">
    <source>
        <dbReference type="Pfam" id="PF02525"/>
    </source>
</evidence>
<dbReference type="InterPro" id="IPR029039">
    <property type="entry name" value="Flavoprotein-like_sf"/>
</dbReference>
<dbReference type="GO" id="GO:0016652">
    <property type="term" value="F:oxidoreductase activity, acting on NAD(P)H as acceptor"/>
    <property type="evidence" value="ECO:0007669"/>
    <property type="project" value="UniProtKB-UniRule"/>
</dbReference>
<proteinExistence type="inferred from homology"/>